<keyword evidence="1" id="KW-0812">Transmembrane</keyword>
<sequence length="74" mass="8041">MLFSLSIIIGLSLLAFITSGMLVSLEYPELKGFNFCGSFSISIELTALMLALVIYIASFITEIVHFGIDAVNYG</sequence>
<dbReference type="RefSeq" id="WP_096619765.1">
    <property type="nucleotide sequence ID" value="NZ_CP020663.1"/>
</dbReference>
<feature type="transmembrane region" description="Helical" evidence="1">
    <location>
        <begin position="45"/>
        <end position="68"/>
    </location>
</feature>
<dbReference type="EMBL" id="CP020663">
    <property type="protein sequence ID" value="ATF10325.1"/>
    <property type="molecule type" value="Genomic_DNA"/>
</dbReference>
<keyword evidence="1" id="KW-1133">Transmembrane helix</keyword>
<organism evidence="2 3">
    <name type="scientific">Candidatus Enterovibrio altilux</name>
    <dbReference type="NCBI Taxonomy" id="1927128"/>
    <lineage>
        <taxon>Bacteria</taxon>
        <taxon>Pseudomonadati</taxon>
        <taxon>Pseudomonadota</taxon>
        <taxon>Gammaproteobacteria</taxon>
        <taxon>Vibrionales</taxon>
        <taxon>Vibrionaceae</taxon>
        <taxon>Enterovibrio</taxon>
    </lineage>
</organism>
<protein>
    <submittedName>
        <fullName evidence="2">Amino acid ABC transporter, permease protein</fullName>
    </submittedName>
</protein>
<dbReference type="KEGG" id="elux:BTN50_1909"/>
<keyword evidence="1" id="KW-0472">Membrane</keyword>
<proteinExistence type="predicted"/>
<dbReference type="AlphaFoldDB" id="A0A291BBJ7"/>
<reference evidence="3" key="1">
    <citation type="submission" date="2017-04" db="EMBL/GenBank/DDBJ databases">
        <title>Genome evolution of the luminous symbionts of deep sea anglerfish.</title>
        <authorList>
            <person name="Hendry T.A."/>
        </authorList>
    </citation>
    <scope>NUCLEOTIDE SEQUENCE [LARGE SCALE GENOMIC DNA]</scope>
</reference>
<feature type="transmembrane region" description="Helical" evidence="1">
    <location>
        <begin position="6"/>
        <end position="25"/>
    </location>
</feature>
<name>A0A291BBJ7_9GAMM</name>
<dbReference type="Proteomes" id="UP000218160">
    <property type="component" value="Chromosome 2"/>
</dbReference>
<accession>A0A291BBJ7</accession>
<keyword evidence="3" id="KW-1185">Reference proteome</keyword>
<evidence type="ECO:0000256" key="1">
    <source>
        <dbReference type="SAM" id="Phobius"/>
    </source>
</evidence>
<gene>
    <name evidence="2" type="ORF">BTN50_1909</name>
</gene>
<evidence type="ECO:0000313" key="3">
    <source>
        <dbReference type="Proteomes" id="UP000218160"/>
    </source>
</evidence>
<evidence type="ECO:0000313" key="2">
    <source>
        <dbReference type="EMBL" id="ATF10325.1"/>
    </source>
</evidence>